<dbReference type="OrthoDB" id="9803907at2"/>
<evidence type="ECO:0000256" key="3">
    <source>
        <dbReference type="ARBA" id="ARBA00011738"/>
    </source>
</evidence>
<dbReference type="GO" id="GO:0046872">
    <property type="term" value="F:metal ion binding"/>
    <property type="evidence" value="ECO:0007669"/>
    <property type="project" value="InterPro"/>
</dbReference>
<evidence type="ECO:0000313" key="16">
    <source>
        <dbReference type="Proteomes" id="UP000318431"/>
    </source>
</evidence>
<dbReference type="NCBIfam" id="NF010623">
    <property type="entry name" value="PRK14016.1"/>
    <property type="match status" value="1"/>
</dbReference>
<comment type="catalytic activity">
    <reaction evidence="11">
        <text>[L-4-(L-arginin-2-N-yl)aspartate](n)-L-aspartate + L-arginine + ATP = [L-4-(L-arginin-2-N-yl)aspartate](n+1) + ADP + phosphate + H(+)</text>
        <dbReference type="Rhea" id="RHEA:23888"/>
        <dbReference type="Rhea" id="RHEA-COMP:13732"/>
        <dbReference type="Rhea" id="RHEA-COMP:13733"/>
        <dbReference type="ChEBI" id="CHEBI:15378"/>
        <dbReference type="ChEBI" id="CHEBI:30616"/>
        <dbReference type="ChEBI" id="CHEBI:32682"/>
        <dbReference type="ChEBI" id="CHEBI:43474"/>
        <dbReference type="ChEBI" id="CHEBI:137986"/>
        <dbReference type="ChEBI" id="CHEBI:137990"/>
        <dbReference type="ChEBI" id="CHEBI:456216"/>
        <dbReference type="EC" id="6.3.2.30"/>
    </reaction>
</comment>
<keyword evidence="16" id="KW-1185">Reference proteome</keyword>
<dbReference type="PANTHER" id="PTHR23135">
    <property type="entry name" value="MUR LIGASE FAMILY MEMBER"/>
    <property type="match status" value="1"/>
</dbReference>
<dbReference type="GO" id="GO:0071161">
    <property type="term" value="F:cyanophycin synthetase activity (L-arginine-adding)"/>
    <property type="evidence" value="ECO:0007669"/>
    <property type="project" value="UniProtKB-EC"/>
</dbReference>
<proteinExistence type="inferred from homology"/>
<dbReference type="Proteomes" id="UP000318431">
    <property type="component" value="Unassembled WGS sequence"/>
</dbReference>
<protein>
    <recommendedName>
        <fullName evidence="6">Cyanophycin synthetase</fullName>
        <ecNumber evidence="5">6.3.2.29</ecNumber>
        <ecNumber evidence="4">6.3.2.30</ecNumber>
    </recommendedName>
    <alternativeName>
        <fullName evidence="10">Cyanophycin synthase</fullName>
    </alternativeName>
</protein>
<dbReference type="Pfam" id="PF02875">
    <property type="entry name" value="Mur_ligase_C"/>
    <property type="match status" value="1"/>
</dbReference>
<comment type="caution">
    <text evidence="15">The sequence shown here is derived from an EMBL/GenBank/DDBJ whole genome shotgun (WGS) entry which is preliminary data.</text>
</comment>
<evidence type="ECO:0000256" key="13">
    <source>
        <dbReference type="PROSITE-ProRule" id="PRU00409"/>
    </source>
</evidence>
<dbReference type="NCBIfam" id="TIGR02068">
    <property type="entry name" value="cya_phycin_syn"/>
    <property type="match status" value="1"/>
</dbReference>
<dbReference type="Gene3D" id="3.90.190.20">
    <property type="entry name" value="Mur ligase, C-terminal domain"/>
    <property type="match status" value="1"/>
</dbReference>
<dbReference type="InterPro" id="IPR011810">
    <property type="entry name" value="Cya_phycin_syn"/>
</dbReference>
<dbReference type="InterPro" id="IPR011761">
    <property type="entry name" value="ATP-grasp"/>
</dbReference>
<dbReference type="PANTHER" id="PTHR23135:SF18">
    <property type="entry name" value="CYANOPHYCIN SYNTHETASE"/>
    <property type="match status" value="1"/>
</dbReference>
<feature type="domain" description="ATP-grasp" evidence="14">
    <location>
        <begin position="221"/>
        <end position="474"/>
    </location>
</feature>
<dbReference type="SUPFAM" id="SSF53623">
    <property type="entry name" value="MurD-like peptide ligases, catalytic domain"/>
    <property type="match status" value="1"/>
</dbReference>
<evidence type="ECO:0000313" key="15">
    <source>
        <dbReference type="EMBL" id="TWI68940.1"/>
    </source>
</evidence>
<evidence type="ECO:0000256" key="9">
    <source>
        <dbReference type="ARBA" id="ARBA00022840"/>
    </source>
</evidence>
<comment type="function">
    <text evidence="1">Catalyzes the ATP-dependent polymerization of arginine and aspartate to multi-L-arginyl-poly-L-aspartic acid (cyanophycin; a water-insoluble reserve polymer).</text>
</comment>
<keyword evidence="9 13" id="KW-0067">ATP-binding</keyword>
<keyword evidence="8 13" id="KW-0547">Nucleotide-binding</keyword>
<evidence type="ECO:0000256" key="2">
    <source>
        <dbReference type="ARBA" id="ARBA00009060"/>
    </source>
</evidence>
<dbReference type="GO" id="GO:0071160">
    <property type="term" value="F:cyanophycin synthetase activity (L-aspartate-adding)"/>
    <property type="evidence" value="ECO:0007669"/>
    <property type="project" value="UniProtKB-EC"/>
</dbReference>
<evidence type="ECO:0000256" key="8">
    <source>
        <dbReference type="ARBA" id="ARBA00022741"/>
    </source>
</evidence>
<dbReference type="SUPFAM" id="SSF53244">
    <property type="entry name" value="MurD-like peptide ligases, peptide-binding domain"/>
    <property type="match status" value="1"/>
</dbReference>
<comment type="subunit">
    <text evidence="3">Homodimer.</text>
</comment>
<evidence type="ECO:0000256" key="4">
    <source>
        <dbReference type="ARBA" id="ARBA00012968"/>
    </source>
</evidence>
<accession>A0A562RKI4</accession>
<evidence type="ECO:0000256" key="1">
    <source>
        <dbReference type="ARBA" id="ARBA00003184"/>
    </source>
</evidence>
<dbReference type="GO" id="GO:0005524">
    <property type="term" value="F:ATP binding"/>
    <property type="evidence" value="ECO:0007669"/>
    <property type="project" value="UniProtKB-UniRule"/>
</dbReference>
<dbReference type="Pfam" id="PF08443">
    <property type="entry name" value="RimK"/>
    <property type="match status" value="1"/>
</dbReference>
<evidence type="ECO:0000256" key="7">
    <source>
        <dbReference type="ARBA" id="ARBA00022598"/>
    </source>
</evidence>
<evidence type="ECO:0000256" key="11">
    <source>
        <dbReference type="ARBA" id="ARBA00048094"/>
    </source>
</evidence>
<comment type="similarity">
    <text evidence="2">In the C-terminal section; belongs to the MurCDEF family.</text>
</comment>
<dbReference type="InterPro" id="IPR044019">
    <property type="entry name" value="Cyanophycin_syn_N"/>
</dbReference>
<dbReference type="SUPFAM" id="SSF56059">
    <property type="entry name" value="Glutathione synthetase ATP-binding domain-like"/>
    <property type="match status" value="1"/>
</dbReference>
<dbReference type="RefSeq" id="WP_145646539.1">
    <property type="nucleotide sequence ID" value="NZ_VLLB01000001.1"/>
</dbReference>
<evidence type="ECO:0000256" key="10">
    <source>
        <dbReference type="ARBA" id="ARBA00031353"/>
    </source>
</evidence>
<evidence type="ECO:0000256" key="5">
    <source>
        <dbReference type="ARBA" id="ARBA00013005"/>
    </source>
</evidence>
<evidence type="ECO:0000259" key="14">
    <source>
        <dbReference type="PROSITE" id="PS50975"/>
    </source>
</evidence>
<dbReference type="EC" id="6.3.2.30" evidence="4"/>
<organism evidence="15 16">
    <name type="scientific">Pseudoduganella lurida</name>
    <dbReference type="NCBI Taxonomy" id="1036180"/>
    <lineage>
        <taxon>Bacteria</taxon>
        <taxon>Pseudomonadati</taxon>
        <taxon>Pseudomonadota</taxon>
        <taxon>Betaproteobacteria</taxon>
        <taxon>Burkholderiales</taxon>
        <taxon>Oxalobacteraceae</taxon>
        <taxon>Telluria group</taxon>
        <taxon>Pseudoduganella</taxon>
    </lineage>
</organism>
<evidence type="ECO:0000256" key="12">
    <source>
        <dbReference type="ARBA" id="ARBA00048425"/>
    </source>
</evidence>
<dbReference type="InterPro" id="IPR036565">
    <property type="entry name" value="Mur-like_cat_sf"/>
</dbReference>
<dbReference type="Pfam" id="PF18921">
    <property type="entry name" value="Cyanophycin_syn"/>
    <property type="match status" value="1"/>
</dbReference>
<dbReference type="InterPro" id="IPR013651">
    <property type="entry name" value="ATP-grasp_RimK-type"/>
</dbReference>
<dbReference type="InterPro" id="IPR036615">
    <property type="entry name" value="Mur_ligase_C_dom_sf"/>
</dbReference>
<dbReference type="Pfam" id="PF08245">
    <property type="entry name" value="Mur_ligase_M"/>
    <property type="match status" value="1"/>
</dbReference>
<dbReference type="Gene3D" id="3.40.1190.10">
    <property type="entry name" value="Mur-like, catalytic domain"/>
    <property type="match status" value="1"/>
</dbReference>
<reference evidence="15 16" key="1">
    <citation type="journal article" date="2015" name="Stand. Genomic Sci.">
        <title>Genomic Encyclopedia of Bacterial and Archaeal Type Strains, Phase III: the genomes of soil and plant-associated and newly described type strains.</title>
        <authorList>
            <person name="Whitman W.B."/>
            <person name="Woyke T."/>
            <person name="Klenk H.P."/>
            <person name="Zhou Y."/>
            <person name="Lilburn T.G."/>
            <person name="Beck B.J."/>
            <person name="De Vos P."/>
            <person name="Vandamme P."/>
            <person name="Eisen J.A."/>
            <person name="Garrity G."/>
            <person name="Hugenholtz P."/>
            <person name="Kyrpides N.C."/>
        </authorList>
    </citation>
    <scope>NUCLEOTIDE SEQUENCE [LARGE SCALE GENOMIC DNA]</scope>
    <source>
        <strain evidence="15 16">CGMCC 1.10822</strain>
    </source>
</reference>
<dbReference type="PROSITE" id="PS50975">
    <property type="entry name" value="ATP_GRASP"/>
    <property type="match status" value="1"/>
</dbReference>
<dbReference type="InterPro" id="IPR013221">
    <property type="entry name" value="Mur_ligase_cen"/>
</dbReference>
<dbReference type="EC" id="6.3.2.29" evidence="5"/>
<dbReference type="AlphaFoldDB" id="A0A562RKI4"/>
<dbReference type="Gene3D" id="3.30.470.20">
    <property type="entry name" value="ATP-grasp fold, B domain"/>
    <property type="match status" value="2"/>
</dbReference>
<keyword evidence="7" id="KW-0436">Ligase</keyword>
<dbReference type="EMBL" id="VLLB01000001">
    <property type="protein sequence ID" value="TWI68940.1"/>
    <property type="molecule type" value="Genomic_DNA"/>
</dbReference>
<gene>
    <name evidence="15" type="ORF">IP91_00002</name>
</gene>
<dbReference type="InterPro" id="IPR004101">
    <property type="entry name" value="Mur_ligase_C"/>
</dbReference>
<evidence type="ECO:0000256" key="6">
    <source>
        <dbReference type="ARBA" id="ARBA00022036"/>
    </source>
</evidence>
<name>A0A562RKI4_9BURK</name>
<comment type="catalytic activity">
    <reaction evidence="12">
        <text>[L-4-(L-arginin-2-N-yl)aspartate](n) + L-aspartate + ATP = [L-4-(L-arginin-2-N-yl)aspartate](n)-L-aspartate + ADP + phosphate + H(+)</text>
        <dbReference type="Rhea" id="RHEA:13277"/>
        <dbReference type="Rhea" id="RHEA-COMP:13728"/>
        <dbReference type="Rhea" id="RHEA-COMP:13733"/>
        <dbReference type="ChEBI" id="CHEBI:15378"/>
        <dbReference type="ChEBI" id="CHEBI:29991"/>
        <dbReference type="ChEBI" id="CHEBI:30616"/>
        <dbReference type="ChEBI" id="CHEBI:43474"/>
        <dbReference type="ChEBI" id="CHEBI:137986"/>
        <dbReference type="ChEBI" id="CHEBI:137990"/>
        <dbReference type="ChEBI" id="CHEBI:456216"/>
        <dbReference type="EC" id="6.3.2.29"/>
    </reaction>
</comment>
<sequence length="892" mass="94308">MNILDQRVLRGPNLYASRPCLLTVLDLGELHGVASTDVPGFTDALLALMPSLMAHRCSPGHAGGFVERLRDGTYMGHIIEHVTLELQCLAGTKAGFGRTRRVRGKPGVFRIVCAYRVEAVVLEAFDLAMALVGALARGEAFDLEAPLAALRRTEERHAVGTSTAAVLNGARRRGVPYFRVGETGNLYQLGWGSKQKKLQATLTGDASNIACRIASDKQLTKTMLKEAGVPVPGGSLVTTVEEAQRAARRLRGVATVKPLDANQGKGVTTQCHTPEEVAIAFEAARKHARSVIVERFIEGQDYRVLVTGNKVAAASLRRPPCVTADGHRTVRELVALENQNPARGKGHTNILTQIPLDDHALQALAKQGYDLDSVPPVGVPVRLRGNANLSTGGTAEDVTDLLPEETRAICVRAAQKIGLDVAGIDLMCRDIAQPLADQGGAIIEVNAAPGIRMHQYPAAGRPRDAGGAIVEAMYGRDNGRIPVIAITGTNGKTTTTLMAAHAIRLAGRRTGVTTTEGIYIDGRRIQKGDCSGYWSARTVLTDPTVDFAVLETARGGILKRGLAFDRCDVSVVLNVAADHLGLDGVETVEDLARVKAVVAASAARCTVLNAEDRHCVRIAGKLRDRIEVLFFSLDPDNPVLLKHLAAGGRGAYLQDGELVIANGARHQALLRAADMPSTLGGHARYNIANGLATALALLASGFTPEQIAAGLAGFVSDGLNNPLRSNVFDIHGVTVVVDYAHNPAAYTALSCMARGLVSSVAGGRTVGVITSPGDRRDQDMAAVGDACARGFDEVVIYESQTRGRAAGETVQLMMTGALATGRSQDLVHGRLNGREALRHGLSLCRPGDVLVFACGSSLNEVVEALRESDPVSASRIAAQVAPVARSVESVAD</sequence>